<dbReference type="InterPro" id="IPR029058">
    <property type="entry name" value="AB_hydrolase_fold"/>
</dbReference>
<dbReference type="Gene3D" id="3.40.50.1820">
    <property type="entry name" value="alpha/beta hydrolase"/>
    <property type="match status" value="1"/>
</dbReference>
<dbReference type="Pfam" id="PF00561">
    <property type="entry name" value="Abhydrolase_1"/>
    <property type="match status" value="1"/>
</dbReference>
<proteinExistence type="predicted"/>
<dbReference type="Proteomes" id="UP001212326">
    <property type="component" value="Chromosome"/>
</dbReference>
<organism evidence="2 3">
    <name type="scientific">Streptomyces camelliae</name>
    <dbReference type="NCBI Taxonomy" id="3004093"/>
    <lineage>
        <taxon>Bacteria</taxon>
        <taxon>Bacillati</taxon>
        <taxon>Actinomycetota</taxon>
        <taxon>Actinomycetes</taxon>
        <taxon>Kitasatosporales</taxon>
        <taxon>Streptomycetaceae</taxon>
        <taxon>Streptomyces</taxon>
    </lineage>
</organism>
<dbReference type="InterPro" id="IPR000073">
    <property type="entry name" value="AB_hydrolase_1"/>
</dbReference>
<reference evidence="2 3" key="1">
    <citation type="submission" date="2022-12" db="EMBL/GenBank/DDBJ databases">
        <authorList>
            <person name="Mo P."/>
        </authorList>
    </citation>
    <scope>NUCLEOTIDE SEQUENCE [LARGE SCALE GENOMIC DNA]</scope>
    <source>
        <strain evidence="2 3">HUAS 2-6</strain>
    </source>
</reference>
<dbReference type="PANTHER" id="PTHR42886">
    <property type="entry name" value="RE40534P-RELATED"/>
    <property type="match status" value="1"/>
</dbReference>
<sequence>MSAITITDRSIPFTSTIPANATQQVRLFVREYDGTRPGQERRPVLMLHGRSAPAAASFDLVLPRDFGDGGPEDRYSWARYLAGAGYDVFIMDIQGNGQSTRPAVMDVPCNANPAQQLPVLVPNPLPQPCTPRYDRQLGNSESEWAELTAVVRLIRGLSADRDKPIECIGWSAAAFVLGPYTLQHPADVAHLILLAPIFPPQGRWSTHIEDPFGRPPEAPTMPVSQPPKLFGFPLNVGSKSGFASSWDIEQGVPEQREPGMTDQVWEAMIATDDVGLKWGRPSDPHGPPEGVLRFRNSYWWGWNDETVPLTDDSGTPVLGGRVPVLILYGAHDTQANNSPALPPVAHFSVPDLYQAIAGREKLMFRYADAGHMMAWERPAKFLHHMSRQWLDEGKVEGLTTGSYLRDANGVITPVH</sequence>
<protein>
    <submittedName>
        <fullName evidence="2">Alpha/beta fold hydrolase</fullName>
    </submittedName>
</protein>
<dbReference type="SUPFAM" id="SSF53474">
    <property type="entry name" value="alpha/beta-Hydrolases"/>
    <property type="match status" value="1"/>
</dbReference>
<dbReference type="RefSeq" id="WP_270080708.1">
    <property type="nucleotide sequence ID" value="NZ_CP115300.1"/>
</dbReference>
<dbReference type="GO" id="GO:0016787">
    <property type="term" value="F:hydrolase activity"/>
    <property type="evidence" value="ECO:0007669"/>
    <property type="project" value="UniProtKB-KW"/>
</dbReference>
<evidence type="ECO:0000259" key="1">
    <source>
        <dbReference type="Pfam" id="PF00561"/>
    </source>
</evidence>
<feature type="domain" description="AB hydrolase-1" evidence="1">
    <location>
        <begin position="43"/>
        <end position="378"/>
    </location>
</feature>
<gene>
    <name evidence="2" type="ORF">O1G22_08190</name>
</gene>
<dbReference type="EMBL" id="CP115300">
    <property type="protein sequence ID" value="WBO62798.1"/>
    <property type="molecule type" value="Genomic_DNA"/>
</dbReference>
<name>A0ABY7NX36_9ACTN</name>
<accession>A0ABY7NX36</accession>
<evidence type="ECO:0000313" key="3">
    <source>
        <dbReference type="Proteomes" id="UP001212326"/>
    </source>
</evidence>
<keyword evidence="2" id="KW-0378">Hydrolase</keyword>
<evidence type="ECO:0000313" key="2">
    <source>
        <dbReference type="EMBL" id="WBO62798.1"/>
    </source>
</evidence>
<dbReference type="PANTHER" id="PTHR42886:SF29">
    <property type="entry name" value="PUMMELIG, ISOFORM A"/>
    <property type="match status" value="1"/>
</dbReference>
<keyword evidence="3" id="KW-1185">Reference proteome</keyword>